<reference evidence="1" key="1">
    <citation type="submission" date="2020-05" db="EMBL/GenBank/DDBJ databases">
        <authorList>
            <person name="Chiriac C."/>
            <person name="Salcher M."/>
            <person name="Ghai R."/>
            <person name="Kavagutti S V."/>
        </authorList>
    </citation>
    <scope>NUCLEOTIDE SEQUENCE</scope>
</reference>
<dbReference type="EMBL" id="CAEZXP010000008">
    <property type="protein sequence ID" value="CAB4707812.1"/>
    <property type="molecule type" value="Genomic_DNA"/>
</dbReference>
<evidence type="ECO:0000313" key="1">
    <source>
        <dbReference type="EMBL" id="CAB4707812.1"/>
    </source>
</evidence>
<dbReference type="GO" id="GO:0004553">
    <property type="term" value="F:hydrolase activity, hydrolyzing O-glycosyl compounds"/>
    <property type="evidence" value="ECO:0007669"/>
    <property type="project" value="TreeGrafter"/>
</dbReference>
<organism evidence="1">
    <name type="scientific">freshwater metagenome</name>
    <dbReference type="NCBI Taxonomy" id="449393"/>
    <lineage>
        <taxon>unclassified sequences</taxon>
        <taxon>metagenomes</taxon>
        <taxon>ecological metagenomes</taxon>
    </lineage>
</organism>
<dbReference type="InterPro" id="IPR017853">
    <property type="entry name" value="GH"/>
</dbReference>
<dbReference type="InterPro" id="IPR051923">
    <property type="entry name" value="Glycosyl_Hydrolase_39"/>
</dbReference>
<dbReference type="PANTHER" id="PTHR12631:SF10">
    <property type="entry name" value="BETA-XYLOSIDASE-LIKE PROTEIN-RELATED"/>
    <property type="match status" value="1"/>
</dbReference>
<accession>A0A6J6QBD6</accession>
<proteinExistence type="predicted"/>
<dbReference type="AlphaFoldDB" id="A0A6J6QBD6"/>
<dbReference type="Gene3D" id="3.20.20.80">
    <property type="entry name" value="Glycosidases"/>
    <property type="match status" value="1"/>
</dbReference>
<dbReference type="SUPFAM" id="SSF51445">
    <property type="entry name" value="(Trans)glycosidases"/>
    <property type="match status" value="1"/>
</dbReference>
<protein>
    <submittedName>
        <fullName evidence="1">Unannotated protein</fullName>
    </submittedName>
</protein>
<dbReference type="PANTHER" id="PTHR12631">
    <property type="entry name" value="ALPHA-L-IDURONIDASE"/>
    <property type="match status" value="1"/>
</dbReference>
<sequence length="383" mass="40022">MVSDRWSATFDGNAGTITQQAFLDKAVPAAKAAGVNITISLYPATASIAGSMDPNTFCQWVGNVANRYKSVNRWIIGNEENTTRFWAPVSPSNYEATLAACYDVLKGINGNNTVIAFGVSPRAQNAQSMTPADFIKGVGAAYKASGRTKPIMDQVGIHPYPNQNARPAPAPDKAGYSVAGDIGIPQMDVLKQAIYDGFNGTGQPTTLGGLMIVVDEVGYQTVTDGVAGYTGSEISPTVSEADQASYYARIVQIYACDPSIAQVLFFHLVDEADRGGGWQSGLEHVDGSSKPSKASVPSAISAGCSGAQTAWAPKGASTTPAPKINFLTDPKNCGTAGNVVPTAPHATTGCKNGVSAIFSCLRGYANKDKKFANGCEVATKKKK</sequence>
<gene>
    <name evidence="1" type="ORF">UFOPK2399_01790</name>
</gene>
<name>A0A6J6QBD6_9ZZZZ</name>